<feature type="domain" description="Nucleotidyl transferase" evidence="9">
    <location>
        <begin position="12"/>
        <end position="41"/>
    </location>
</feature>
<dbReference type="GO" id="GO:0008879">
    <property type="term" value="F:glucose-1-phosphate thymidylyltransferase activity"/>
    <property type="evidence" value="ECO:0007669"/>
    <property type="project" value="UniProtKB-EC"/>
</dbReference>
<keyword evidence="4 10" id="KW-0808">Transferase</keyword>
<evidence type="ECO:0000256" key="1">
    <source>
        <dbReference type="ARBA" id="ARBA00001946"/>
    </source>
</evidence>
<name>A0A848EJ41_9PROT</name>
<dbReference type="Proteomes" id="UP000548582">
    <property type="component" value="Unassembled WGS sequence"/>
</dbReference>
<dbReference type="SUPFAM" id="SSF53448">
    <property type="entry name" value="Nucleotide-diphospho-sugar transferases"/>
    <property type="match status" value="1"/>
</dbReference>
<evidence type="ECO:0000313" key="10">
    <source>
        <dbReference type="EMBL" id="NMJ43403.1"/>
    </source>
</evidence>
<gene>
    <name evidence="10" type="ORF">GWK16_19295</name>
</gene>
<evidence type="ECO:0000256" key="3">
    <source>
        <dbReference type="ARBA" id="ARBA00012461"/>
    </source>
</evidence>
<protein>
    <recommendedName>
        <fullName evidence="3">glucose-1-phosphate thymidylyltransferase</fullName>
        <ecNumber evidence="3">2.7.7.24</ecNumber>
    </recommendedName>
</protein>
<accession>A0A848EJ41</accession>
<evidence type="ECO:0000313" key="11">
    <source>
        <dbReference type="Proteomes" id="UP000548582"/>
    </source>
</evidence>
<dbReference type="PANTHER" id="PTHR43532">
    <property type="entry name" value="GLUCOSE-1-PHOSPHATE THYMIDYLYLTRANSFERASE"/>
    <property type="match status" value="1"/>
</dbReference>
<organism evidence="10 11">
    <name type="scientific">Neoroseomonas marina</name>
    <dbReference type="NCBI Taxonomy" id="1232220"/>
    <lineage>
        <taxon>Bacteria</taxon>
        <taxon>Pseudomonadati</taxon>
        <taxon>Pseudomonadota</taxon>
        <taxon>Alphaproteobacteria</taxon>
        <taxon>Acetobacterales</taxon>
        <taxon>Acetobacteraceae</taxon>
        <taxon>Neoroseomonas</taxon>
    </lineage>
</organism>
<dbReference type="InterPro" id="IPR029044">
    <property type="entry name" value="Nucleotide-diphossugar_trans"/>
</dbReference>
<dbReference type="InterPro" id="IPR005907">
    <property type="entry name" value="G1P_thy_trans_s"/>
</dbReference>
<comment type="caution">
    <text evidence="10">The sequence shown here is derived from an EMBL/GenBank/DDBJ whole genome shotgun (WGS) entry which is preliminary data.</text>
</comment>
<evidence type="ECO:0000259" key="9">
    <source>
        <dbReference type="Pfam" id="PF00483"/>
    </source>
</evidence>
<dbReference type="AlphaFoldDB" id="A0A848EJ41"/>
<keyword evidence="6" id="KW-0479">Metal-binding</keyword>
<dbReference type="PANTHER" id="PTHR43532:SF1">
    <property type="entry name" value="GLUCOSE-1-PHOSPHATE THYMIDYLYLTRANSFERASE 1"/>
    <property type="match status" value="1"/>
</dbReference>
<evidence type="ECO:0000256" key="2">
    <source>
        <dbReference type="ARBA" id="ARBA00010480"/>
    </source>
</evidence>
<keyword evidence="11" id="KW-1185">Reference proteome</keyword>
<dbReference type="EMBL" id="JABBKX010000008">
    <property type="protein sequence ID" value="NMJ43403.1"/>
    <property type="molecule type" value="Genomic_DNA"/>
</dbReference>
<reference evidence="10 11" key="1">
    <citation type="submission" date="2020-03" db="EMBL/GenBank/DDBJ databases">
        <authorList>
            <person name="Sun Q."/>
        </authorList>
    </citation>
    <scope>NUCLEOTIDE SEQUENCE [LARGE SCALE GENOMIC DNA]</scope>
    <source>
        <strain evidence="10 11">JC162</strain>
    </source>
</reference>
<keyword evidence="7" id="KW-0460">Magnesium</keyword>
<evidence type="ECO:0000256" key="7">
    <source>
        <dbReference type="ARBA" id="ARBA00022842"/>
    </source>
</evidence>
<dbReference type="EC" id="2.7.7.24" evidence="3"/>
<comment type="catalytic activity">
    <reaction evidence="8">
        <text>dTTP + alpha-D-glucose 1-phosphate + H(+) = dTDP-alpha-D-glucose + diphosphate</text>
        <dbReference type="Rhea" id="RHEA:15225"/>
        <dbReference type="ChEBI" id="CHEBI:15378"/>
        <dbReference type="ChEBI" id="CHEBI:33019"/>
        <dbReference type="ChEBI" id="CHEBI:37568"/>
        <dbReference type="ChEBI" id="CHEBI:57477"/>
        <dbReference type="ChEBI" id="CHEBI:58601"/>
        <dbReference type="EC" id="2.7.7.24"/>
    </reaction>
</comment>
<dbReference type="InterPro" id="IPR005835">
    <property type="entry name" value="NTP_transferase_dom"/>
</dbReference>
<sequence length="41" mass="4280">MRATPADSLVTKGILLAGGSGTRLHPMTLAASKQLLPVYDK</sequence>
<dbReference type="GO" id="GO:0046872">
    <property type="term" value="F:metal ion binding"/>
    <property type="evidence" value="ECO:0007669"/>
    <property type="project" value="UniProtKB-KW"/>
</dbReference>
<comment type="cofactor">
    <cofactor evidence="1">
        <name>Mg(2+)</name>
        <dbReference type="ChEBI" id="CHEBI:18420"/>
    </cofactor>
</comment>
<evidence type="ECO:0000256" key="8">
    <source>
        <dbReference type="ARBA" id="ARBA00049336"/>
    </source>
</evidence>
<evidence type="ECO:0000256" key="6">
    <source>
        <dbReference type="ARBA" id="ARBA00022723"/>
    </source>
</evidence>
<feature type="non-terminal residue" evidence="10">
    <location>
        <position position="41"/>
    </location>
</feature>
<evidence type="ECO:0000256" key="5">
    <source>
        <dbReference type="ARBA" id="ARBA00022695"/>
    </source>
</evidence>
<evidence type="ECO:0000256" key="4">
    <source>
        <dbReference type="ARBA" id="ARBA00022679"/>
    </source>
</evidence>
<proteinExistence type="inferred from homology"/>
<comment type="similarity">
    <text evidence="2">Belongs to the glucose-1-phosphate thymidylyltransferase family.</text>
</comment>
<dbReference type="Gene3D" id="3.90.550.10">
    <property type="entry name" value="Spore Coat Polysaccharide Biosynthesis Protein SpsA, Chain A"/>
    <property type="match status" value="1"/>
</dbReference>
<keyword evidence="5" id="KW-0548">Nucleotidyltransferase</keyword>
<dbReference type="Pfam" id="PF00483">
    <property type="entry name" value="NTP_transferase"/>
    <property type="match status" value="1"/>
</dbReference>